<protein>
    <recommendedName>
        <fullName evidence="1">N-acetyltransferase domain-containing protein</fullName>
    </recommendedName>
</protein>
<keyword evidence="3" id="KW-1185">Reference proteome</keyword>
<dbReference type="CDD" id="cd04301">
    <property type="entry name" value="NAT_SF"/>
    <property type="match status" value="1"/>
</dbReference>
<evidence type="ECO:0000313" key="3">
    <source>
        <dbReference type="Proteomes" id="UP001501585"/>
    </source>
</evidence>
<dbReference type="PROSITE" id="PS51186">
    <property type="entry name" value="GNAT"/>
    <property type="match status" value="1"/>
</dbReference>
<gene>
    <name evidence="2" type="ORF">GCM10009799_12830</name>
</gene>
<evidence type="ECO:0000259" key="1">
    <source>
        <dbReference type="PROSITE" id="PS51186"/>
    </source>
</evidence>
<dbReference type="InterPro" id="IPR016181">
    <property type="entry name" value="Acyl_CoA_acyltransferase"/>
</dbReference>
<comment type="caution">
    <text evidence="2">The sequence shown here is derived from an EMBL/GenBank/DDBJ whole genome shotgun (WGS) entry which is preliminary data.</text>
</comment>
<evidence type="ECO:0000313" key="2">
    <source>
        <dbReference type="EMBL" id="GAA1988590.1"/>
    </source>
</evidence>
<dbReference type="InterPro" id="IPR000182">
    <property type="entry name" value="GNAT_dom"/>
</dbReference>
<dbReference type="InterPro" id="IPR039968">
    <property type="entry name" value="BcerS-like"/>
</dbReference>
<reference evidence="2 3" key="1">
    <citation type="journal article" date="2019" name="Int. J. Syst. Evol. Microbiol.">
        <title>The Global Catalogue of Microorganisms (GCM) 10K type strain sequencing project: providing services to taxonomists for standard genome sequencing and annotation.</title>
        <authorList>
            <consortium name="The Broad Institute Genomics Platform"/>
            <consortium name="The Broad Institute Genome Sequencing Center for Infectious Disease"/>
            <person name="Wu L."/>
            <person name="Ma J."/>
        </authorList>
    </citation>
    <scope>NUCLEOTIDE SEQUENCE [LARGE SCALE GENOMIC DNA]</scope>
    <source>
        <strain evidence="2 3">JCM 15313</strain>
    </source>
</reference>
<feature type="domain" description="N-acetyltransferase" evidence="1">
    <location>
        <begin position="1"/>
        <end position="159"/>
    </location>
</feature>
<dbReference type="EMBL" id="BAAAPC010000004">
    <property type="protein sequence ID" value="GAA1988590.1"/>
    <property type="molecule type" value="Genomic_DNA"/>
</dbReference>
<dbReference type="SUPFAM" id="SSF55729">
    <property type="entry name" value="Acyl-CoA N-acyltransferases (Nat)"/>
    <property type="match status" value="1"/>
</dbReference>
<name>A0ABN2SLH5_9ACTN</name>
<dbReference type="PANTHER" id="PTHR41368">
    <property type="entry name" value="PROTEIN YGHO"/>
    <property type="match status" value="1"/>
</dbReference>
<sequence length="372" mass="42393">MRVTPVRDRAGRSDFLRLPYQLYSGDPRWAPPLLRERRRFLDPAVNPFFEFGEAELFVAYRDGRPVGRVAALINHRHNELHDPDVGFFGLFDVVDDEAVARRLVEAAADWLRTRGKQAMLGPTNFTVNQECGVLVDGYDREQSFLTPYNPRYYPAHLESAGLTKAKDFWGWHGPVPSEPPAGMCRAAQWAARRPSVRVRTVRMRDFSAELRTFQDIYNAAWADNWGFTPMTSRQVAYLTRQLRPVVRPQLLLVAEVDGAAAGMLLAVPDICVALRAAEGRLTHRGLPLGLLRMRRAARRITHVRVLAGGVHPKHRRLGLDALMYTEMMRTFYRLGYQTFEAGPTLEGNLAITRVADRVATRTRTYRLYCEDI</sequence>
<dbReference type="Gene3D" id="3.40.630.30">
    <property type="match status" value="1"/>
</dbReference>
<dbReference type="Proteomes" id="UP001501585">
    <property type="component" value="Unassembled WGS sequence"/>
</dbReference>
<accession>A0ABN2SLH5</accession>
<proteinExistence type="predicted"/>
<dbReference type="PANTHER" id="PTHR41368:SF1">
    <property type="entry name" value="PROTEIN YGHO"/>
    <property type="match status" value="1"/>
</dbReference>
<organism evidence="2 3">
    <name type="scientific">Nocardiopsis rhodophaea</name>
    <dbReference type="NCBI Taxonomy" id="280238"/>
    <lineage>
        <taxon>Bacteria</taxon>
        <taxon>Bacillati</taxon>
        <taxon>Actinomycetota</taxon>
        <taxon>Actinomycetes</taxon>
        <taxon>Streptosporangiales</taxon>
        <taxon>Nocardiopsidaceae</taxon>
        <taxon>Nocardiopsis</taxon>
    </lineage>
</organism>